<evidence type="ECO:0000256" key="1">
    <source>
        <dbReference type="ARBA" id="ARBA00022771"/>
    </source>
</evidence>
<evidence type="ECO:0000256" key="2">
    <source>
        <dbReference type="ARBA" id="ARBA00022833"/>
    </source>
</evidence>
<dbReference type="WBParaSite" id="TREG1_111740.1">
    <property type="protein sequence ID" value="TREG1_111740.1"/>
    <property type="gene ID" value="TREG1_111740"/>
</dbReference>
<keyword evidence="1 3" id="KW-0479">Metal-binding</keyword>
<protein>
    <recommendedName>
        <fullName evidence="10">CCHC-type domain-containing protein</fullName>
    </recommendedName>
</protein>
<evidence type="ECO:0000259" key="6">
    <source>
        <dbReference type="PROSITE" id="PS50158"/>
    </source>
</evidence>
<evidence type="ECO:0008006" key="10">
    <source>
        <dbReference type="Google" id="ProtNLM"/>
    </source>
</evidence>
<dbReference type="PROSITE" id="PS50089">
    <property type="entry name" value="ZF_RING_2"/>
    <property type="match status" value="1"/>
</dbReference>
<feature type="compositionally biased region" description="Basic residues" evidence="4">
    <location>
        <begin position="1"/>
        <end position="18"/>
    </location>
</feature>
<organism evidence="7 9">
    <name type="scientific">Trichobilharzia regenti</name>
    <name type="common">Nasal bird schistosome</name>
    <dbReference type="NCBI Taxonomy" id="157069"/>
    <lineage>
        <taxon>Eukaryota</taxon>
        <taxon>Metazoa</taxon>
        <taxon>Spiralia</taxon>
        <taxon>Lophotrochozoa</taxon>
        <taxon>Platyhelminthes</taxon>
        <taxon>Trematoda</taxon>
        <taxon>Digenea</taxon>
        <taxon>Strigeidida</taxon>
        <taxon>Schistosomatoidea</taxon>
        <taxon>Schistosomatidae</taxon>
        <taxon>Trichobilharzia</taxon>
    </lineage>
</organism>
<dbReference type="Pfam" id="PF13920">
    <property type="entry name" value="zf-C3HC4_3"/>
    <property type="match status" value="1"/>
</dbReference>
<evidence type="ECO:0000313" key="9">
    <source>
        <dbReference type="WBParaSite" id="TREG1_111740.1"/>
    </source>
</evidence>
<dbReference type="WBParaSite" id="TREG1_111730.1">
    <property type="protein sequence ID" value="TREG1_111730.1"/>
    <property type="gene ID" value="TREG1_111730"/>
</dbReference>
<feature type="compositionally biased region" description="Polar residues" evidence="4">
    <location>
        <begin position="168"/>
        <end position="184"/>
    </location>
</feature>
<dbReference type="PROSITE" id="PS50158">
    <property type="entry name" value="ZF_CCHC"/>
    <property type="match status" value="1"/>
</dbReference>
<evidence type="ECO:0000256" key="4">
    <source>
        <dbReference type="SAM" id="MobiDB-lite"/>
    </source>
</evidence>
<sequence length="404" mass="45818">MGYRKHRGNRKNLPKKNPTKPSFPAAVDDSSVGTDSDCDSSGGHTPLLCNLCNKEYYSVLSAVCGHQFCKTCSEDSLLYTSTCPLDNKEINENQLVEFIFAGSHDESSCDEDEINSLRLRVDSLTLVVDRLVEHLVSRDMVNTRRLVRESSGGDQKTKESTIPDPECPNNSSESPVNQDKQATSDLPAWSKMQSLLKKEENAPLVLITPDNVRQMLPQFWKMATEENYTDEDKVERLRLWCDTSLQKILDSSSVSRKDWPYISSLLYGEQILDELSMIRYLSKVPQRQGETPYQWYLRVCEVVQRSLPPGPQQDWEIKSSFVRGLLSKYQEALESQKLDCIAAILERCHAVDGSAAKQSNAKKEVQPTLNRTKTCYHCGRKGHVQRDCPQLVHGHVPIDRPQHI</sequence>
<evidence type="ECO:0000259" key="5">
    <source>
        <dbReference type="PROSITE" id="PS50089"/>
    </source>
</evidence>
<keyword evidence="7" id="KW-1185">Reference proteome</keyword>
<reference evidence="7" key="1">
    <citation type="submission" date="2022-06" db="EMBL/GenBank/DDBJ databases">
        <authorList>
            <person name="Berger JAMES D."/>
            <person name="Berger JAMES D."/>
        </authorList>
    </citation>
    <scope>NUCLEOTIDE SEQUENCE [LARGE SCALE GENOMIC DNA]</scope>
</reference>
<evidence type="ECO:0000256" key="3">
    <source>
        <dbReference type="PROSITE-ProRule" id="PRU00047"/>
    </source>
</evidence>
<proteinExistence type="predicted"/>
<reference evidence="8 9" key="2">
    <citation type="submission" date="2023-11" db="UniProtKB">
        <authorList>
            <consortium name="WormBaseParasite"/>
        </authorList>
    </citation>
    <scope>IDENTIFICATION</scope>
</reference>
<dbReference type="SUPFAM" id="SSF57850">
    <property type="entry name" value="RING/U-box"/>
    <property type="match status" value="1"/>
</dbReference>
<feature type="domain" description="CCHC-type" evidence="6">
    <location>
        <begin position="375"/>
        <end position="390"/>
    </location>
</feature>
<keyword evidence="2" id="KW-0862">Zinc</keyword>
<dbReference type="GO" id="GO:0008270">
    <property type="term" value="F:zinc ion binding"/>
    <property type="evidence" value="ECO:0007669"/>
    <property type="project" value="UniProtKB-KW"/>
</dbReference>
<name>A0AA85IXB2_TRIRE</name>
<dbReference type="SMART" id="SM00343">
    <property type="entry name" value="ZnF_C2HC"/>
    <property type="match status" value="1"/>
</dbReference>
<evidence type="ECO:0000313" key="8">
    <source>
        <dbReference type="WBParaSite" id="TREG1_111730.1"/>
    </source>
</evidence>
<dbReference type="Proteomes" id="UP000050795">
    <property type="component" value="Unassembled WGS sequence"/>
</dbReference>
<dbReference type="Gene3D" id="3.30.40.10">
    <property type="entry name" value="Zinc/RING finger domain, C3HC4 (zinc finger)"/>
    <property type="match status" value="1"/>
</dbReference>
<dbReference type="SMART" id="SM00184">
    <property type="entry name" value="RING"/>
    <property type="match status" value="1"/>
</dbReference>
<dbReference type="InterPro" id="IPR001878">
    <property type="entry name" value="Znf_CCHC"/>
</dbReference>
<dbReference type="Pfam" id="PF00098">
    <property type="entry name" value="zf-CCHC"/>
    <property type="match status" value="1"/>
</dbReference>
<evidence type="ECO:0000313" key="7">
    <source>
        <dbReference type="Proteomes" id="UP000050795"/>
    </source>
</evidence>
<keyword evidence="1 3" id="KW-0863">Zinc-finger</keyword>
<dbReference type="AlphaFoldDB" id="A0AA85IXB2"/>
<feature type="region of interest" description="Disordered" evidence="4">
    <location>
        <begin position="1"/>
        <end position="35"/>
    </location>
</feature>
<dbReference type="GO" id="GO:0003676">
    <property type="term" value="F:nucleic acid binding"/>
    <property type="evidence" value="ECO:0007669"/>
    <property type="project" value="InterPro"/>
</dbReference>
<dbReference type="InterPro" id="IPR036875">
    <property type="entry name" value="Znf_CCHC_sf"/>
</dbReference>
<dbReference type="Gene3D" id="4.10.60.10">
    <property type="entry name" value="Zinc finger, CCHC-type"/>
    <property type="match status" value="1"/>
</dbReference>
<feature type="domain" description="RING-type" evidence="5">
    <location>
        <begin position="49"/>
        <end position="87"/>
    </location>
</feature>
<accession>A0AA85IXB2</accession>
<dbReference type="SUPFAM" id="SSF57756">
    <property type="entry name" value="Retrovirus zinc finger-like domains"/>
    <property type="match status" value="1"/>
</dbReference>
<dbReference type="InterPro" id="IPR013083">
    <property type="entry name" value="Znf_RING/FYVE/PHD"/>
</dbReference>
<feature type="region of interest" description="Disordered" evidence="4">
    <location>
        <begin position="146"/>
        <end position="184"/>
    </location>
</feature>
<dbReference type="InterPro" id="IPR001841">
    <property type="entry name" value="Znf_RING"/>
</dbReference>